<evidence type="ECO:0000313" key="2">
    <source>
        <dbReference type="EMBL" id="GAT66087.1"/>
    </source>
</evidence>
<comment type="caution">
    <text evidence="2">The sequence shown here is derived from an EMBL/GenBank/DDBJ whole genome shotgun (WGS) entry which is preliminary data.</text>
</comment>
<dbReference type="Proteomes" id="UP000077701">
    <property type="component" value="Unassembled WGS sequence"/>
</dbReference>
<feature type="compositionally biased region" description="Basic residues" evidence="1">
    <location>
        <begin position="10"/>
        <end position="24"/>
    </location>
</feature>
<keyword evidence="3" id="KW-1185">Reference proteome</keyword>
<evidence type="ECO:0000256" key="1">
    <source>
        <dbReference type="SAM" id="MobiDB-lite"/>
    </source>
</evidence>
<feature type="compositionally biased region" description="Basic and acidic residues" evidence="1">
    <location>
        <begin position="175"/>
        <end position="190"/>
    </location>
</feature>
<accession>A0A161LJX2</accession>
<feature type="region of interest" description="Disordered" evidence="1">
    <location>
        <begin position="1"/>
        <end position="30"/>
    </location>
</feature>
<feature type="compositionally biased region" description="Gly residues" evidence="1">
    <location>
        <begin position="107"/>
        <end position="119"/>
    </location>
</feature>
<name>A0A161LJX2_9ACTN</name>
<reference evidence="2 3" key="1">
    <citation type="journal article" date="2016" name="Genome Announc.">
        <title>Draft Genome Sequence of Planomonospora sphaerica JCM9374, a Rare Actinomycete.</title>
        <authorList>
            <person name="Dohra H."/>
            <person name="Suzuki T."/>
            <person name="Inoue Y."/>
            <person name="Kodani S."/>
        </authorList>
    </citation>
    <scope>NUCLEOTIDE SEQUENCE [LARGE SCALE GENOMIC DNA]</scope>
    <source>
        <strain evidence="2 3">JCM 9374</strain>
    </source>
</reference>
<organism evidence="2 3">
    <name type="scientific">Planomonospora sphaerica</name>
    <dbReference type="NCBI Taxonomy" id="161355"/>
    <lineage>
        <taxon>Bacteria</taxon>
        <taxon>Bacillati</taxon>
        <taxon>Actinomycetota</taxon>
        <taxon>Actinomycetes</taxon>
        <taxon>Streptosporangiales</taxon>
        <taxon>Streptosporangiaceae</taxon>
        <taxon>Planomonospora</taxon>
    </lineage>
</organism>
<protein>
    <submittedName>
        <fullName evidence="2">Uncharacterized protein</fullName>
    </submittedName>
</protein>
<reference evidence="3" key="2">
    <citation type="submission" date="2016-04" db="EMBL/GenBank/DDBJ databases">
        <title>Planomonospora sphaerica JCM9374 whole genome shotgun sequence.</title>
        <authorList>
            <person name="Suzuki T."/>
            <person name="Dohra H."/>
            <person name="Kodani S."/>
        </authorList>
    </citation>
    <scope>NUCLEOTIDE SEQUENCE [LARGE SCALE GENOMIC DNA]</scope>
    <source>
        <strain evidence="3">JCM 9374</strain>
    </source>
</reference>
<evidence type="ECO:0000313" key="3">
    <source>
        <dbReference type="Proteomes" id="UP000077701"/>
    </source>
</evidence>
<feature type="compositionally biased region" description="Low complexity" evidence="1">
    <location>
        <begin position="120"/>
        <end position="139"/>
    </location>
</feature>
<gene>
    <name evidence="2" type="ORF">PS9374_01731</name>
</gene>
<dbReference type="EMBL" id="BDCX01000003">
    <property type="protein sequence ID" value="GAT66087.1"/>
    <property type="molecule type" value="Genomic_DNA"/>
</dbReference>
<dbReference type="AlphaFoldDB" id="A0A161LJX2"/>
<sequence>MTKGEGLVRSGRHRGGHRRKRSRRWSREASVGAAALAVAVAGIVVVNSSSGEAPAAGGKTSQRGPADGGAAPETAVALPQAGVPRAAPSGPAGADGRRTPTVTAGLDGAGSGAPAGDPGGAAREPAAGEPGAEKPGTGEASERKDPAVAGEADAGKPGTREPGGGKPAKKSAKAAKAEEAEAAGRSKHTDTGAVAYFQRSKAAKRVKDIRMVGGYLRIYTDLPESADNSKQALELCETGLDYLAEEVGEDDPVVFVQAEFGENGNPVLANVLGPDDSTCRVTYPRPGR</sequence>
<feature type="region of interest" description="Disordered" evidence="1">
    <location>
        <begin position="49"/>
        <end position="190"/>
    </location>
</feature>
<proteinExistence type="predicted"/>